<evidence type="ECO:0000313" key="2">
    <source>
        <dbReference type="Proteomes" id="UP000316759"/>
    </source>
</evidence>
<reference evidence="1 2" key="1">
    <citation type="submission" date="2019-04" db="EMBL/GenBank/DDBJ databases">
        <title>Annotation for the trematode Fasciola gigantica.</title>
        <authorList>
            <person name="Choi Y.-J."/>
        </authorList>
    </citation>
    <scope>NUCLEOTIDE SEQUENCE [LARGE SCALE GENOMIC DNA]</scope>
    <source>
        <strain evidence="1">Uganda_cow_1</strain>
    </source>
</reference>
<protein>
    <submittedName>
        <fullName evidence="1">Uncharacterized protein</fullName>
    </submittedName>
</protein>
<gene>
    <name evidence="1" type="ORF">FGIG_09946</name>
</gene>
<dbReference type="InterPro" id="IPR031821">
    <property type="entry name" value="SOSSC"/>
</dbReference>
<dbReference type="Proteomes" id="UP000316759">
    <property type="component" value="Unassembled WGS sequence"/>
</dbReference>
<dbReference type="GO" id="GO:0006281">
    <property type="term" value="P:DNA repair"/>
    <property type="evidence" value="ECO:0007669"/>
    <property type="project" value="InterPro"/>
</dbReference>
<comment type="caution">
    <text evidence="1">The sequence shown here is derived from an EMBL/GenBank/DDBJ whole genome shotgun (WGS) entry which is preliminary data.</text>
</comment>
<dbReference type="AlphaFoldDB" id="A0A504Z9Q0"/>
<name>A0A504Z9Q0_FASGI</name>
<dbReference type="OrthoDB" id="419617at2759"/>
<sequence>MSFLMNSVRPIQSEPEKYPGFYVFQESLFGNMILPAMPRAESNSK</sequence>
<accession>A0A504Z9Q0</accession>
<dbReference type="GO" id="GO:0070876">
    <property type="term" value="C:SOSS complex"/>
    <property type="evidence" value="ECO:0007669"/>
    <property type="project" value="InterPro"/>
</dbReference>
<proteinExistence type="predicted"/>
<keyword evidence="2" id="KW-1185">Reference proteome</keyword>
<dbReference type="EMBL" id="SUNJ01002447">
    <property type="protein sequence ID" value="TPP65970.1"/>
    <property type="molecule type" value="Genomic_DNA"/>
</dbReference>
<evidence type="ECO:0000313" key="1">
    <source>
        <dbReference type="EMBL" id="TPP65970.1"/>
    </source>
</evidence>
<organism evidence="1 2">
    <name type="scientific">Fasciola gigantica</name>
    <name type="common">Giant liver fluke</name>
    <dbReference type="NCBI Taxonomy" id="46835"/>
    <lineage>
        <taxon>Eukaryota</taxon>
        <taxon>Metazoa</taxon>
        <taxon>Spiralia</taxon>
        <taxon>Lophotrochozoa</taxon>
        <taxon>Platyhelminthes</taxon>
        <taxon>Trematoda</taxon>
        <taxon>Digenea</taxon>
        <taxon>Plagiorchiida</taxon>
        <taxon>Echinostomata</taxon>
        <taxon>Echinostomatoidea</taxon>
        <taxon>Fasciolidae</taxon>
        <taxon>Fasciola</taxon>
    </lineage>
</organism>
<dbReference type="Pfam" id="PF15925">
    <property type="entry name" value="SOSSC"/>
    <property type="match status" value="1"/>
</dbReference>